<evidence type="ECO:0000256" key="6">
    <source>
        <dbReference type="SAM" id="Phobius"/>
    </source>
</evidence>
<feature type="transmembrane region" description="Helical" evidence="6">
    <location>
        <begin position="129"/>
        <end position="148"/>
    </location>
</feature>
<feature type="transmembrane region" description="Helical" evidence="6">
    <location>
        <begin position="28"/>
        <end position="47"/>
    </location>
</feature>
<keyword evidence="4 6" id="KW-1133">Transmembrane helix</keyword>
<dbReference type="Gene3D" id="1.20.1250.20">
    <property type="entry name" value="MFS general substrate transporter like domains"/>
    <property type="match status" value="1"/>
</dbReference>
<keyword evidence="3 6" id="KW-0812">Transmembrane</keyword>
<evidence type="ECO:0000256" key="4">
    <source>
        <dbReference type="ARBA" id="ARBA00022989"/>
    </source>
</evidence>
<dbReference type="PANTHER" id="PTHR48022:SF44">
    <property type="entry name" value="SUGAR TRANSPORTER, PUTATIVE (AFU_ORTHOLOGUE AFUA_4G14610)-RELATED"/>
    <property type="match status" value="1"/>
</dbReference>
<dbReference type="EMBL" id="CP063408">
    <property type="protein sequence ID" value="QSZ33916.1"/>
    <property type="molecule type" value="Genomic_DNA"/>
</dbReference>
<dbReference type="SUPFAM" id="SSF103473">
    <property type="entry name" value="MFS general substrate transporter"/>
    <property type="match status" value="1"/>
</dbReference>
<dbReference type="InterPro" id="IPR005829">
    <property type="entry name" value="Sugar_transporter_CS"/>
</dbReference>
<sequence>LAGGLNTIGIVGTIISAQIVDRFGRRKCLIRGSFGLFLVNAIAASLFEVARNYSSEAISTAPAAVFMLFLFNLCYAATWGTVAFLIPTEIFPSKMRAQGNAFGITGWAIGVGWTTLVNPIIFANLENRTYFFFAGLNLLWIPIVFMFYPETADRSLESINAMLSTSSPLYSKMEAAYQIAGNGEVSATQESTLKDGSMIIEPSAA</sequence>
<feature type="transmembrane region" description="Helical" evidence="6">
    <location>
        <begin position="67"/>
        <end position="87"/>
    </location>
</feature>
<dbReference type="InterPro" id="IPR036259">
    <property type="entry name" value="MFS_trans_sf"/>
</dbReference>
<reference evidence="8" key="1">
    <citation type="submission" date="2020-10" db="EMBL/GenBank/DDBJ databases">
        <title>Genome Sequence of Monilinia vaccinii-corymbosi Sheds Light on Mummy Berry Disease Infection of Blueberry and Mating Type.</title>
        <authorList>
            <person name="Yow A.G."/>
            <person name="Zhang Y."/>
            <person name="Bansal K."/>
            <person name="Eacker S.M."/>
            <person name="Sullivan S."/>
            <person name="Liachko I."/>
            <person name="Cubeta M.A."/>
            <person name="Rollins J.A."/>
            <person name="Ashrafi H."/>
        </authorList>
    </citation>
    <scope>NUCLEOTIDE SEQUENCE</scope>
    <source>
        <strain evidence="8">RL-1</strain>
    </source>
</reference>
<dbReference type="GO" id="GO:0016020">
    <property type="term" value="C:membrane"/>
    <property type="evidence" value="ECO:0007669"/>
    <property type="project" value="UniProtKB-SubCell"/>
</dbReference>
<dbReference type="GO" id="GO:0005351">
    <property type="term" value="F:carbohydrate:proton symporter activity"/>
    <property type="evidence" value="ECO:0007669"/>
    <property type="project" value="TreeGrafter"/>
</dbReference>
<dbReference type="PANTHER" id="PTHR48022">
    <property type="entry name" value="PLASTIDIC GLUCOSE TRANSPORTER 4"/>
    <property type="match status" value="1"/>
</dbReference>
<evidence type="ECO:0000256" key="5">
    <source>
        <dbReference type="ARBA" id="ARBA00023136"/>
    </source>
</evidence>
<dbReference type="PROSITE" id="PS50850">
    <property type="entry name" value="MFS"/>
    <property type="match status" value="1"/>
</dbReference>
<dbReference type="Proteomes" id="UP000672032">
    <property type="component" value="Chromosome 4"/>
</dbReference>
<feature type="non-terminal residue" evidence="8">
    <location>
        <position position="205"/>
    </location>
</feature>
<dbReference type="InterPro" id="IPR050360">
    <property type="entry name" value="MFS_Sugar_Transporters"/>
</dbReference>
<dbReference type="PROSITE" id="PS00216">
    <property type="entry name" value="SUGAR_TRANSPORT_1"/>
    <property type="match status" value="1"/>
</dbReference>
<organism evidence="8 9">
    <name type="scientific">Monilinia vaccinii-corymbosi</name>
    <dbReference type="NCBI Taxonomy" id="61207"/>
    <lineage>
        <taxon>Eukaryota</taxon>
        <taxon>Fungi</taxon>
        <taxon>Dikarya</taxon>
        <taxon>Ascomycota</taxon>
        <taxon>Pezizomycotina</taxon>
        <taxon>Leotiomycetes</taxon>
        <taxon>Helotiales</taxon>
        <taxon>Sclerotiniaceae</taxon>
        <taxon>Monilinia</taxon>
    </lineage>
</organism>
<evidence type="ECO:0000259" key="7">
    <source>
        <dbReference type="PROSITE" id="PS50850"/>
    </source>
</evidence>
<feature type="domain" description="Major facilitator superfamily (MFS) profile" evidence="7">
    <location>
        <begin position="1"/>
        <end position="152"/>
    </location>
</feature>
<dbReference type="InterPro" id="IPR005828">
    <property type="entry name" value="MFS_sugar_transport-like"/>
</dbReference>
<evidence type="ECO:0000313" key="8">
    <source>
        <dbReference type="EMBL" id="QSZ33916.1"/>
    </source>
</evidence>
<comment type="subcellular location">
    <subcellularLocation>
        <location evidence="1">Membrane</location>
        <topology evidence="1">Multi-pass membrane protein</topology>
    </subcellularLocation>
</comment>
<evidence type="ECO:0000256" key="1">
    <source>
        <dbReference type="ARBA" id="ARBA00004141"/>
    </source>
</evidence>
<keyword evidence="9" id="KW-1185">Reference proteome</keyword>
<evidence type="ECO:0000313" key="9">
    <source>
        <dbReference type="Proteomes" id="UP000672032"/>
    </source>
</evidence>
<accession>A0A8A3PFW4</accession>
<evidence type="ECO:0000256" key="3">
    <source>
        <dbReference type="ARBA" id="ARBA00022692"/>
    </source>
</evidence>
<dbReference type="OrthoDB" id="2544694at2759"/>
<feature type="transmembrane region" description="Helical" evidence="6">
    <location>
        <begin position="99"/>
        <end position="123"/>
    </location>
</feature>
<name>A0A8A3PFW4_9HELO</name>
<dbReference type="Pfam" id="PF00083">
    <property type="entry name" value="Sugar_tr"/>
    <property type="match status" value="1"/>
</dbReference>
<proteinExistence type="inferred from homology"/>
<dbReference type="InterPro" id="IPR020846">
    <property type="entry name" value="MFS_dom"/>
</dbReference>
<dbReference type="AlphaFoldDB" id="A0A8A3PFW4"/>
<evidence type="ECO:0000256" key="2">
    <source>
        <dbReference type="ARBA" id="ARBA00010992"/>
    </source>
</evidence>
<gene>
    <name evidence="8" type="ORF">DSL72_005490</name>
</gene>
<comment type="similarity">
    <text evidence="2">Belongs to the major facilitator superfamily. Sugar transporter (TC 2.A.1.1) family.</text>
</comment>
<protein>
    <recommendedName>
        <fullName evidence="7">Major facilitator superfamily (MFS) profile domain-containing protein</fullName>
    </recommendedName>
</protein>
<keyword evidence="5 6" id="KW-0472">Membrane</keyword>